<dbReference type="Gene3D" id="3.90.70.10">
    <property type="entry name" value="Cysteine proteinases"/>
    <property type="match status" value="7"/>
</dbReference>
<accession>A0A0L7LKV5</accession>
<dbReference type="PROSITE" id="PS50235">
    <property type="entry name" value="USP_3"/>
    <property type="match status" value="1"/>
</dbReference>
<dbReference type="PROSITE" id="PS00973">
    <property type="entry name" value="USP_2"/>
    <property type="match status" value="1"/>
</dbReference>
<evidence type="ECO:0000256" key="1">
    <source>
        <dbReference type="ARBA" id="ARBA00000707"/>
    </source>
</evidence>
<dbReference type="SUPFAM" id="SSF54001">
    <property type="entry name" value="Cysteine proteinases"/>
    <property type="match status" value="7"/>
</dbReference>
<feature type="domain" description="USP" evidence="6">
    <location>
        <begin position="38"/>
        <end position="600"/>
    </location>
</feature>
<evidence type="ECO:0000256" key="4">
    <source>
        <dbReference type="ARBA" id="ARBA00022670"/>
    </source>
</evidence>
<dbReference type="GO" id="GO:0006508">
    <property type="term" value="P:proteolysis"/>
    <property type="evidence" value="ECO:0007669"/>
    <property type="project" value="UniProtKB-KW"/>
</dbReference>
<protein>
    <recommendedName>
        <fullName evidence="3">ubiquitinyl hydrolase 1</fullName>
        <ecNumber evidence="3">3.4.19.12</ecNumber>
    </recommendedName>
</protein>
<gene>
    <name evidence="7" type="ORF">OBRU01_06381</name>
</gene>
<name>A0A0L7LKV5_OPEBR</name>
<evidence type="ECO:0000313" key="7">
    <source>
        <dbReference type="EMBL" id="KOB76065.1"/>
    </source>
</evidence>
<keyword evidence="5 7" id="KW-0378">Hydrolase</keyword>
<sequence length="604" mass="71830">MSICQDLGLNFQQRMGANISQLERDIGSEQFPANEHYFGLVNFGNTCYSNSVLQALYFCRPFREKVLEYKAKNKRTKETLLTCLADLFYSIATQKKKVAERSNNQSTLKVQKNPLGEHITCNGGPPLNAEPTWVHEIFQGTLTSETRCLNCETVSSKDEHFFDLQVDVGQNTSITHCLKTFSDTETLCSDNKFKCDHCCSYQEAQKRMRVKKLPLILALHLKRFKYMEQYNRHIKVSHRVVFPLELRLFNTKRMRVKKLPLILALHLKRFKYMEQYNRHIKVSHRVVFPLELRLFNTKRMRVKKLPLILALHLKRFKYMEQYNRHIKVSHRVVFPLELRLFNTKRMRVKKLPLILALHLKRFKYMEQYNRHIKVSHRVVFPLELRLFNTKRMRVKKLPLILALHLKRFKYMEQYNRHIKVSHRVVFPLELRLFNTKRMRVKKLPLILALHLKPFKYMEQYNRHIKVSHRVVFPLELRLFNTKRMRVKKLPLILALHLKRFKYMEQYNRHIKVSHRSVSLQSDSAVNPDRLYDLVAVVVHCGSGPNRGHYISIVKSHGFWLLFDDDMVDKIDASAIEDFYGLTSDIQKSSETGYILFYQSRDASC</sequence>
<comment type="catalytic activity">
    <reaction evidence="1">
        <text>Thiol-dependent hydrolysis of ester, thioester, amide, peptide and isopeptide bonds formed by the C-terminal Gly of ubiquitin (a 76-residue protein attached to proteins as an intracellular targeting signal).</text>
        <dbReference type="EC" id="3.4.19.12"/>
    </reaction>
</comment>
<dbReference type="AlphaFoldDB" id="A0A0L7LKV5"/>
<dbReference type="PANTHER" id="PTHR24006">
    <property type="entry name" value="UBIQUITIN CARBOXYL-TERMINAL HYDROLASE"/>
    <property type="match status" value="1"/>
</dbReference>
<dbReference type="STRING" id="104452.A0A0L7LKV5"/>
<dbReference type="GO" id="GO:0005634">
    <property type="term" value="C:nucleus"/>
    <property type="evidence" value="ECO:0007669"/>
    <property type="project" value="TreeGrafter"/>
</dbReference>
<reference evidence="7 8" key="1">
    <citation type="journal article" date="2015" name="Genome Biol. Evol.">
        <title>The genome of winter moth (Operophtera brumata) provides a genomic perspective on sexual dimorphism and phenology.</title>
        <authorList>
            <person name="Derks M.F."/>
            <person name="Smit S."/>
            <person name="Salis L."/>
            <person name="Schijlen E."/>
            <person name="Bossers A."/>
            <person name="Mateman C."/>
            <person name="Pijl A.S."/>
            <person name="de Ridder D."/>
            <person name="Groenen M.A."/>
            <person name="Visser M.E."/>
            <person name="Megens H.J."/>
        </authorList>
    </citation>
    <scope>NUCLEOTIDE SEQUENCE [LARGE SCALE GENOMIC DNA]</scope>
    <source>
        <strain evidence="7">WM2013NL</strain>
        <tissue evidence="7">Head and thorax</tissue>
    </source>
</reference>
<keyword evidence="4" id="KW-0645">Protease</keyword>
<evidence type="ECO:0000256" key="5">
    <source>
        <dbReference type="ARBA" id="ARBA00022801"/>
    </source>
</evidence>
<dbReference type="GO" id="GO:0005829">
    <property type="term" value="C:cytosol"/>
    <property type="evidence" value="ECO:0007669"/>
    <property type="project" value="TreeGrafter"/>
</dbReference>
<evidence type="ECO:0000256" key="3">
    <source>
        <dbReference type="ARBA" id="ARBA00012759"/>
    </source>
</evidence>
<keyword evidence="8" id="KW-1185">Reference proteome</keyword>
<comment type="caution">
    <text evidence="7">The sequence shown here is derived from an EMBL/GenBank/DDBJ whole genome shotgun (WGS) entry which is preliminary data.</text>
</comment>
<dbReference type="Pfam" id="PF00443">
    <property type="entry name" value="UCH"/>
    <property type="match status" value="3"/>
</dbReference>
<evidence type="ECO:0000259" key="6">
    <source>
        <dbReference type="PROSITE" id="PS50235"/>
    </source>
</evidence>
<dbReference type="InterPro" id="IPR038765">
    <property type="entry name" value="Papain-like_cys_pep_sf"/>
</dbReference>
<comment type="similarity">
    <text evidence="2">Belongs to the peptidase C19 family.</text>
</comment>
<proteinExistence type="inferred from homology"/>
<organism evidence="7 8">
    <name type="scientific">Operophtera brumata</name>
    <name type="common">Winter moth</name>
    <name type="synonym">Phalaena brumata</name>
    <dbReference type="NCBI Taxonomy" id="104452"/>
    <lineage>
        <taxon>Eukaryota</taxon>
        <taxon>Metazoa</taxon>
        <taxon>Ecdysozoa</taxon>
        <taxon>Arthropoda</taxon>
        <taxon>Hexapoda</taxon>
        <taxon>Insecta</taxon>
        <taxon>Pterygota</taxon>
        <taxon>Neoptera</taxon>
        <taxon>Endopterygota</taxon>
        <taxon>Lepidoptera</taxon>
        <taxon>Glossata</taxon>
        <taxon>Ditrysia</taxon>
        <taxon>Geometroidea</taxon>
        <taxon>Geometridae</taxon>
        <taxon>Larentiinae</taxon>
        <taxon>Operophtera</taxon>
    </lineage>
</organism>
<dbReference type="EC" id="3.4.19.12" evidence="3"/>
<evidence type="ECO:0000313" key="8">
    <source>
        <dbReference type="Proteomes" id="UP000037510"/>
    </source>
</evidence>
<dbReference type="PANTHER" id="PTHR24006:SF733">
    <property type="entry name" value="RE52890P"/>
    <property type="match status" value="1"/>
</dbReference>
<dbReference type="InterPro" id="IPR001394">
    <property type="entry name" value="Peptidase_C19_UCH"/>
</dbReference>
<dbReference type="InterPro" id="IPR050164">
    <property type="entry name" value="Peptidase_C19"/>
</dbReference>
<evidence type="ECO:0000256" key="2">
    <source>
        <dbReference type="ARBA" id="ARBA00009085"/>
    </source>
</evidence>
<dbReference type="Proteomes" id="UP000037510">
    <property type="component" value="Unassembled WGS sequence"/>
</dbReference>
<dbReference type="EMBL" id="JTDY01000733">
    <property type="protein sequence ID" value="KOB76065.1"/>
    <property type="molecule type" value="Genomic_DNA"/>
</dbReference>
<dbReference type="GO" id="GO:0004843">
    <property type="term" value="F:cysteine-type deubiquitinase activity"/>
    <property type="evidence" value="ECO:0007669"/>
    <property type="project" value="UniProtKB-EC"/>
</dbReference>
<dbReference type="InterPro" id="IPR018200">
    <property type="entry name" value="USP_CS"/>
</dbReference>
<dbReference type="GO" id="GO:0016579">
    <property type="term" value="P:protein deubiquitination"/>
    <property type="evidence" value="ECO:0007669"/>
    <property type="project" value="InterPro"/>
</dbReference>
<dbReference type="InterPro" id="IPR028889">
    <property type="entry name" value="USP"/>
</dbReference>